<name>A0ABT8FN03_9ACTN</name>
<feature type="region of interest" description="Disordered" evidence="1">
    <location>
        <begin position="129"/>
        <end position="153"/>
    </location>
</feature>
<proteinExistence type="predicted"/>
<reference evidence="3" key="1">
    <citation type="submission" date="2023-06" db="EMBL/GenBank/DDBJ databases">
        <title>Draft genome sequence of Nocardioides sp. SOB77.</title>
        <authorList>
            <person name="Zhang G."/>
        </authorList>
    </citation>
    <scope>NUCLEOTIDE SEQUENCE</scope>
    <source>
        <strain evidence="3">SOB77</strain>
    </source>
</reference>
<organism evidence="3 4">
    <name type="scientific">Nocardioides oceani</name>
    <dbReference type="NCBI Taxonomy" id="3058369"/>
    <lineage>
        <taxon>Bacteria</taxon>
        <taxon>Bacillati</taxon>
        <taxon>Actinomycetota</taxon>
        <taxon>Actinomycetes</taxon>
        <taxon>Propionibacteriales</taxon>
        <taxon>Nocardioidaceae</taxon>
        <taxon>Nocardioides</taxon>
    </lineage>
</organism>
<keyword evidence="2" id="KW-0732">Signal</keyword>
<gene>
    <name evidence="3" type="ORF">QWY28_23085</name>
</gene>
<feature type="chain" id="PRO_5046942173" description="HNH endonuclease" evidence="2">
    <location>
        <begin position="30"/>
        <end position="350"/>
    </location>
</feature>
<comment type="caution">
    <text evidence="3">The sequence shown here is derived from an EMBL/GenBank/DDBJ whole genome shotgun (WGS) entry which is preliminary data.</text>
</comment>
<evidence type="ECO:0008006" key="5">
    <source>
        <dbReference type="Google" id="ProtNLM"/>
    </source>
</evidence>
<keyword evidence="4" id="KW-1185">Reference proteome</keyword>
<sequence length="350" mass="36882">MKTSITSTALAAAAAVVAGVILLPGSATAVPKGANNDSVTVMAGTTVTVKPLANDRIRAKNRAKLTVIKSSPVLTWKKTGKRITVLPGADAAAGAYVIKYRVVTVSAGRSFRDTAKIKVTVKAAGTTAVPTATPTPTPTPTPTQTATADPTITPTTTPAANTLTARIAALPVAPDVRTGYDRATWKHWNTGLYADGCDTRSEVLKAEAVVKVAAGTACPIYSARSGGGSWYSYYDGVSTTDPSTFDMDHLVALAEAHDSGAYAWDAAAKEAYANDQGDHRSLVAVTASSNRGKSDQDPGEWLPLRERCRYIGEWVAVKHRWDLSVDRAEKDALNLQAQNCANVVIEVIER</sequence>
<evidence type="ECO:0000313" key="4">
    <source>
        <dbReference type="Proteomes" id="UP001168620"/>
    </source>
</evidence>
<dbReference type="RefSeq" id="WP_300955268.1">
    <property type="nucleotide sequence ID" value="NZ_JAUHJQ010000035.1"/>
</dbReference>
<evidence type="ECO:0000256" key="2">
    <source>
        <dbReference type="SAM" id="SignalP"/>
    </source>
</evidence>
<dbReference type="PANTHER" id="PTHR24094">
    <property type="entry name" value="SECRETED PROTEIN"/>
    <property type="match status" value="1"/>
</dbReference>
<evidence type="ECO:0000313" key="3">
    <source>
        <dbReference type="EMBL" id="MDN4175860.1"/>
    </source>
</evidence>
<feature type="signal peptide" evidence="2">
    <location>
        <begin position="1"/>
        <end position="29"/>
    </location>
</feature>
<evidence type="ECO:0000256" key="1">
    <source>
        <dbReference type="SAM" id="MobiDB-lite"/>
    </source>
</evidence>
<feature type="compositionally biased region" description="Low complexity" evidence="1">
    <location>
        <begin position="142"/>
        <end position="153"/>
    </location>
</feature>
<dbReference type="PANTHER" id="PTHR24094:SF15">
    <property type="entry name" value="AMP-DEPENDENT SYNTHETASE_LIGASE DOMAIN-CONTAINING PROTEIN-RELATED"/>
    <property type="match status" value="1"/>
</dbReference>
<dbReference type="Proteomes" id="UP001168620">
    <property type="component" value="Unassembled WGS sequence"/>
</dbReference>
<dbReference type="EMBL" id="JAUHJQ010000035">
    <property type="protein sequence ID" value="MDN4175860.1"/>
    <property type="molecule type" value="Genomic_DNA"/>
</dbReference>
<protein>
    <recommendedName>
        <fullName evidence="5">HNH endonuclease</fullName>
    </recommendedName>
</protein>
<accession>A0ABT8FN03</accession>